<dbReference type="GO" id="GO:0046910">
    <property type="term" value="F:pectinesterase inhibitor activity"/>
    <property type="evidence" value="ECO:0007669"/>
    <property type="project" value="UniProtKB-ARBA"/>
</dbReference>
<evidence type="ECO:0000313" key="6">
    <source>
        <dbReference type="EMBL" id="KAK4539299.1"/>
    </source>
</evidence>
<comment type="caution">
    <text evidence="6">The sequence shown here is derived from an EMBL/GenBank/DDBJ whole genome shotgun (WGS) entry which is preliminary data.</text>
</comment>
<evidence type="ECO:0000313" key="7">
    <source>
        <dbReference type="Proteomes" id="UP001324115"/>
    </source>
</evidence>
<evidence type="ECO:0000256" key="4">
    <source>
        <dbReference type="SAM" id="Phobius"/>
    </source>
</evidence>
<comment type="similarity">
    <text evidence="2">Belongs to the PMEI family.</text>
</comment>
<proteinExistence type="inferred from homology"/>
<dbReference type="FunFam" id="1.20.140.40:FF:000005">
    <property type="entry name" value="Pectin methylesterase inhibitor 1"/>
    <property type="match status" value="1"/>
</dbReference>
<keyword evidence="3" id="KW-0175">Coiled coil</keyword>
<dbReference type="InterPro" id="IPR006501">
    <property type="entry name" value="Pectinesterase_inhib_dom"/>
</dbReference>
<gene>
    <name evidence="6" type="ORF">RGQ29_031931</name>
</gene>
<dbReference type="AlphaFoldDB" id="A0AAN7I5F7"/>
<organism evidence="6 7">
    <name type="scientific">Quercus rubra</name>
    <name type="common">Northern red oak</name>
    <name type="synonym">Quercus borealis</name>
    <dbReference type="NCBI Taxonomy" id="3512"/>
    <lineage>
        <taxon>Eukaryota</taxon>
        <taxon>Viridiplantae</taxon>
        <taxon>Streptophyta</taxon>
        <taxon>Embryophyta</taxon>
        <taxon>Tracheophyta</taxon>
        <taxon>Spermatophyta</taxon>
        <taxon>Magnoliopsida</taxon>
        <taxon>eudicotyledons</taxon>
        <taxon>Gunneridae</taxon>
        <taxon>Pentapetalae</taxon>
        <taxon>rosids</taxon>
        <taxon>fabids</taxon>
        <taxon>Fagales</taxon>
        <taxon>Fagaceae</taxon>
        <taxon>Quercus</taxon>
    </lineage>
</organism>
<keyword evidence="1" id="KW-0732">Signal</keyword>
<reference evidence="6 7" key="1">
    <citation type="journal article" date="2023" name="G3 (Bethesda)">
        <title>A haplotype-resolved chromosome-scale genome for Quercus rubra L. provides insights into the genetics of adaptive traits for red oak species.</title>
        <authorList>
            <person name="Kapoor B."/>
            <person name="Jenkins J."/>
            <person name="Schmutz J."/>
            <person name="Zhebentyayeva T."/>
            <person name="Kuelheim C."/>
            <person name="Coggeshall M."/>
            <person name="Heim C."/>
            <person name="Lasky J.R."/>
            <person name="Leites L."/>
            <person name="Islam-Faridi N."/>
            <person name="Romero-Severson J."/>
            <person name="DeLeo V.L."/>
            <person name="Lucas S.M."/>
            <person name="Lazic D."/>
            <person name="Gailing O."/>
            <person name="Carlson J."/>
            <person name="Staton M."/>
        </authorList>
    </citation>
    <scope>NUCLEOTIDE SEQUENCE [LARGE SCALE GENOMIC DNA]</scope>
    <source>
        <strain evidence="6">Pseudo-F2</strain>
    </source>
</reference>
<dbReference type="InterPro" id="IPR035513">
    <property type="entry name" value="Invertase/methylesterase_inhib"/>
</dbReference>
<evidence type="ECO:0000256" key="2">
    <source>
        <dbReference type="ARBA" id="ARBA00038471"/>
    </source>
</evidence>
<feature type="transmembrane region" description="Helical" evidence="4">
    <location>
        <begin position="28"/>
        <end position="48"/>
    </location>
</feature>
<dbReference type="PANTHER" id="PTHR36333:SF1">
    <property type="entry name" value="DIMETHYLALLYL, ADENOSINE TRNA METHYLTHIOTRANSFERASE"/>
    <property type="match status" value="1"/>
</dbReference>
<keyword evidence="4" id="KW-0472">Membrane</keyword>
<dbReference type="NCBIfam" id="TIGR01614">
    <property type="entry name" value="PME_inhib"/>
    <property type="match status" value="1"/>
</dbReference>
<keyword evidence="7" id="KW-1185">Reference proteome</keyword>
<dbReference type="EMBL" id="JAXUIC010000499">
    <property type="protein sequence ID" value="KAK4539299.1"/>
    <property type="molecule type" value="Genomic_DNA"/>
</dbReference>
<dbReference type="SMART" id="SM00856">
    <property type="entry name" value="PMEI"/>
    <property type="match status" value="1"/>
</dbReference>
<name>A0AAN7I5F7_QUERU</name>
<evidence type="ECO:0000256" key="3">
    <source>
        <dbReference type="SAM" id="Coils"/>
    </source>
</evidence>
<dbReference type="Proteomes" id="UP001324115">
    <property type="component" value="Unassembled WGS sequence"/>
</dbReference>
<dbReference type="GO" id="GO:0009570">
    <property type="term" value="C:chloroplast stroma"/>
    <property type="evidence" value="ECO:0007669"/>
    <property type="project" value="TreeGrafter"/>
</dbReference>
<evidence type="ECO:0000259" key="5">
    <source>
        <dbReference type="SMART" id="SM00856"/>
    </source>
</evidence>
<evidence type="ECO:0000256" key="1">
    <source>
        <dbReference type="ARBA" id="ARBA00022729"/>
    </source>
</evidence>
<keyword evidence="4" id="KW-0812">Transmembrane</keyword>
<sequence>MAALSIGIATTTINFRSSRAPSSSRPRISCIGWVPLSLFLPYTIFLLISHSIVDDFNFLSLGKGRDPEGILGPPQTGHIARREFKKRLEKDSEAREAFERQVREEKERRRAIRLSRVIPDTPDELVEYFLNTEAQEFEVEIARLRTRLNQEFFSHLQFELGQLRFAVSKTQDMEDRLVELEALQKALLEGTEAYDKMQADLIAAKENLTKILTSKDLKATLLEMVERNELNRSLLTLLDENIANAHEGNQKQAAEFMEKLRGAVLRTICFSRCVLTFVCGELFLEMYLLRSLSLEVKREHSKPTDFIQASCRATRYPALCVQCLSHYASAIKQSDRQLAQTALSVSLARVRSAAAYVAKMTKVRGIKGKEYQAVKDCIENMGDSVDRLSQSVRELGHMGRAVGQDFMWHMSNVQTWVSAALTDENTCLDGFDGHAMDGNVKAAVNRRVTNVAQVTSNALALVNRFASKHQATTALEKP</sequence>
<protein>
    <recommendedName>
        <fullName evidence="5">Pectinesterase inhibitor domain-containing protein</fullName>
    </recommendedName>
</protein>
<dbReference type="SUPFAM" id="SSF101148">
    <property type="entry name" value="Plant invertase/pectin methylesterase inhibitor"/>
    <property type="match status" value="1"/>
</dbReference>
<dbReference type="PANTHER" id="PTHR36333">
    <property type="entry name" value="DIMETHYLALLYL, ADENOSINE TRNA METHYLTHIOTRANSFERASE"/>
    <property type="match status" value="1"/>
</dbReference>
<feature type="domain" description="Pectinesterase inhibitor" evidence="5">
    <location>
        <begin position="302"/>
        <end position="461"/>
    </location>
</feature>
<keyword evidence="4" id="KW-1133">Transmembrane helix</keyword>
<dbReference type="CDD" id="cd15798">
    <property type="entry name" value="PMEI-like_3"/>
    <property type="match status" value="1"/>
</dbReference>
<dbReference type="Gene3D" id="1.20.140.40">
    <property type="entry name" value="Invertase/pectin methylesterase inhibitor family protein"/>
    <property type="match status" value="1"/>
</dbReference>
<dbReference type="Pfam" id="PF04043">
    <property type="entry name" value="PMEI"/>
    <property type="match status" value="1"/>
</dbReference>
<accession>A0AAN7I5F7</accession>
<feature type="coiled-coil region" evidence="3">
    <location>
        <begin position="81"/>
        <end position="108"/>
    </location>
</feature>